<protein>
    <submittedName>
        <fullName evidence="12">Signal peptide, CUB and EGF-like domain-containing protein 2-like</fullName>
    </submittedName>
</protein>
<keyword evidence="8" id="KW-0472">Membrane</keyword>
<dbReference type="PROSITE" id="PS01186">
    <property type="entry name" value="EGF_2"/>
    <property type="match status" value="1"/>
</dbReference>
<dbReference type="SMART" id="SM00181">
    <property type="entry name" value="EGF"/>
    <property type="match status" value="4"/>
</dbReference>
<evidence type="ECO:0000256" key="6">
    <source>
        <dbReference type="ARBA" id="ARBA00023157"/>
    </source>
</evidence>
<gene>
    <name evidence="12" type="primary">LOC100378896</name>
</gene>
<feature type="signal peptide" evidence="9">
    <location>
        <begin position="1"/>
        <end position="23"/>
    </location>
</feature>
<evidence type="ECO:0000259" key="10">
    <source>
        <dbReference type="PROSITE" id="PS01186"/>
    </source>
</evidence>
<evidence type="ECO:0000256" key="2">
    <source>
        <dbReference type="ARBA" id="ARBA00022525"/>
    </source>
</evidence>
<evidence type="ECO:0000313" key="11">
    <source>
        <dbReference type="Proteomes" id="UP000694865"/>
    </source>
</evidence>
<dbReference type="PROSITE" id="PS00010">
    <property type="entry name" value="ASX_HYDROXYL"/>
    <property type="match status" value="1"/>
</dbReference>
<dbReference type="PANTHER" id="PTHR47333:SF4">
    <property type="entry name" value="EGF-LIKE DOMAIN-CONTAINING PROTEIN"/>
    <property type="match status" value="1"/>
</dbReference>
<dbReference type="Pfam" id="PF14670">
    <property type="entry name" value="FXa_inhibition"/>
    <property type="match status" value="2"/>
</dbReference>
<dbReference type="PANTHER" id="PTHR47333">
    <property type="entry name" value="VON WILLEBRAND FACTOR C AND EGF DOMAIN-CONTAINING PROTEIN"/>
    <property type="match status" value="1"/>
</dbReference>
<evidence type="ECO:0000256" key="7">
    <source>
        <dbReference type="ARBA" id="ARBA00023180"/>
    </source>
</evidence>
<reference evidence="12" key="1">
    <citation type="submission" date="2025-08" db="UniProtKB">
        <authorList>
            <consortium name="RefSeq"/>
        </authorList>
    </citation>
    <scope>IDENTIFICATION</scope>
    <source>
        <tissue evidence="12">Testes</tissue>
    </source>
</reference>
<proteinExistence type="predicted"/>
<organism evidence="11 12">
    <name type="scientific">Saccoglossus kowalevskii</name>
    <name type="common">Acorn worm</name>
    <dbReference type="NCBI Taxonomy" id="10224"/>
    <lineage>
        <taxon>Eukaryota</taxon>
        <taxon>Metazoa</taxon>
        <taxon>Hemichordata</taxon>
        <taxon>Enteropneusta</taxon>
        <taxon>Harrimaniidae</taxon>
        <taxon>Saccoglossus</taxon>
    </lineage>
</organism>
<keyword evidence="8" id="KW-1133">Transmembrane helix</keyword>
<evidence type="ECO:0000313" key="12">
    <source>
        <dbReference type="RefSeq" id="XP_002730748.1"/>
    </source>
</evidence>
<comment type="subcellular location">
    <subcellularLocation>
        <location evidence="1">Secreted</location>
    </subcellularLocation>
</comment>
<accession>A0ABM0GIR8</accession>
<dbReference type="Gene3D" id="2.10.25.10">
    <property type="entry name" value="Laminin"/>
    <property type="match status" value="4"/>
</dbReference>
<dbReference type="InterPro" id="IPR052080">
    <property type="entry name" value="vWF_C/EGF_Fibrillin"/>
</dbReference>
<dbReference type="SMART" id="SM00179">
    <property type="entry name" value="EGF_CA"/>
    <property type="match status" value="3"/>
</dbReference>
<dbReference type="PROSITE" id="PS01187">
    <property type="entry name" value="EGF_CA"/>
    <property type="match status" value="2"/>
</dbReference>
<dbReference type="InterPro" id="IPR000742">
    <property type="entry name" value="EGF"/>
</dbReference>
<feature type="chain" id="PRO_5045120553" evidence="9">
    <location>
        <begin position="24"/>
        <end position="269"/>
    </location>
</feature>
<feature type="domain" description="EGF-like" evidence="10">
    <location>
        <begin position="128"/>
        <end position="143"/>
    </location>
</feature>
<dbReference type="SUPFAM" id="SSF57184">
    <property type="entry name" value="Growth factor receptor domain"/>
    <property type="match status" value="1"/>
</dbReference>
<dbReference type="InterPro" id="IPR049883">
    <property type="entry name" value="NOTCH1_EGF-like"/>
</dbReference>
<evidence type="ECO:0000256" key="8">
    <source>
        <dbReference type="SAM" id="Phobius"/>
    </source>
</evidence>
<dbReference type="Pfam" id="PF07645">
    <property type="entry name" value="EGF_CA"/>
    <property type="match status" value="1"/>
</dbReference>
<evidence type="ECO:0000256" key="1">
    <source>
        <dbReference type="ARBA" id="ARBA00004613"/>
    </source>
</evidence>
<dbReference type="GeneID" id="100378896"/>
<dbReference type="SUPFAM" id="SSF57196">
    <property type="entry name" value="EGF/Laminin"/>
    <property type="match status" value="1"/>
</dbReference>
<dbReference type="RefSeq" id="XP_002730748.1">
    <property type="nucleotide sequence ID" value="XM_002730702.2"/>
</dbReference>
<keyword evidence="2" id="KW-0964">Secreted</keyword>
<keyword evidence="8" id="KW-0812">Transmembrane</keyword>
<feature type="transmembrane region" description="Helical" evidence="8">
    <location>
        <begin position="209"/>
        <end position="237"/>
    </location>
</feature>
<sequence>MDVFEIMLKTAVVVVAVLNLVHTSCDTYGCEHLCVDVANDSVCSCNSGYALDNDGLHCNDVDECLHGTSGCSQVCINTIGGAECECYAGYQPHPNRRFSHLCVDLDECSIDNGGCSHNCTNTEGSYNCSCVDGFILWEDDHSCDIDECVIQNGGCFDLCINHLGTFECTCQDGYYFTNDGVSCEEITVSPATENSTLPSQEASTSSQDIMSLVSIAMAVIVIVGLLIGLSFTLAWYLKKKTSVEFGSAYRRLLNSMAELFVYSVMNKEF</sequence>
<name>A0ABM0GIR8_SACKO</name>
<dbReference type="InterPro" id="IPR018097">
    <property type="entry name" value="EGF_Ca-bd_CS"/>
</dbReference>
<evidence type="ECO:0000256" key="5">
    <source>
        <dbReference type="ARBA" id="ARBA00022737"/>
    </source>
</evidence>
<evidence type="ECO:0000256" key="4">
    <source>
        <dbReference type="ARBA" id="ARBA00022729"/>
    </source>
</evidence>
<evidence type="ECO:0000256" key="9">
    <source>
        <dbReference type="SAM" id="SignalP"/>
    </source>
</evidence>
<evidence type="ECO:0000256" key="3">
    <source>
        <dbReference type="ARBA" id="ARBA00022536"/>
    </source>
</evidence>
<dbReference type="Proteomes" id="UP000694865">
    <property type="component" value="Unplaced"/>
</dbReference>
<keyword evidence="6" id="KW-1015">Disulfide bond</keyword>
<keyword evidence="5" id="KW-0677">Repeat</keyword>
<dbReference type="InterPro" id="IPR001881">
    <property type="entry name" value="EGF-like_Ca-bd_dom"/>
</dbReference>
<dbReference type="InterPro" id="IPR000152">
    <property type="entry name" value="EGF-type_Asp/Asn_hydroxyl_site"/>
</dbReference>
<dbReference type="InterPro" id="IPR009030">
    <property type="entry name" value="Growth_fac_rcpt_cys_sf"/>
</dbReference>
<keyword evidence="7" id="KW-0325">Glycoprotein</keyword>
<keyword evidence="4 9" id="KW-0732">Signal</keyword>
<keyword evidence="3" id="KW-0245">EGF-like domain</keyword>
<keyword evidence="11" id="KW-1185">Reference proteome</keyword>